<reference evidence="3 4" key="1">
    <citation type="submission" date="2018-08" db="EMBL/GenBank/DDBJ databases">
        <title>A genome reference for cultivated species of the human gut microbiota.</title>
        <authorList>
            <person name="Zou Y."/>
            <person name="Xue W."/>
            <person name="Luo G."/>
        </authorList>
    </citation>
    <scope>NUCLEOTIDE SEQUENCE [LARGE SCALE GENOMIC DNA]</scope>
    <source>
        <strain evidence="3 4">AM30-5LB</strain>
    </source>
</reference>
<dbReference type="GO" id="GO:0043190">
    <property type="term" value="C:ATP-binding cassette (ABC) transporter complex"/>
    <property type="evidence" value="ECO:0007669"/>
    <property type="project" value="InterPro"/>
</dbReference>
<dbReference type="Pfam" id="PF04069">
    <property type="entry name" value="OpuAC"/>
    <property type="match status" value="1"/>
</dbReference>
<dbReference type="InterPro" id="IPR007210">
    <property type="entry name" value="ABC_Gly_betaine_transp_sub-bd"/>
</dbReference>
<evidence type="ECO:0000259" key="2">
    <source>
        <dbReference type="Pfam" id="PF04069"/>
    </source>
</evidence>
<comment type="caution">
    <text evidence="3">The sequence shown here is derived from an EMBL/GenBank/DDBJ whole genome shotgun (WGS) entry which is preliminary data.</text>
</comment>
<protein>
    <submittedName>
        <fullName evidence="3">Glycine/betaine ABC transporter substrate-binding protein</fullName>
    </submittedName>
</protein>
<proteinExistence type="predicted"/>
<dbReference type="RefSeq" id="WP_118271533.1">
    <property type="nucleotide sequence ID" value="NZ_QSJI01000002.1"/>
</dbReference>
<dbReference type="Gene3D" id="3.40.190.10">
    <property type="entry name" value="Periplasmic binding protein-like II"/>
    <property type="match status" value="1"/>
</dbReference>
<accession>A0A414FY09</accession>
<dbReference type="AlphaFoldDB" id="A0A414FY09"/>
<evidence type="ECO:0000256" key="1">
    <source>
        <dbReference type="SAM" id="SignalP"/>
    </source>
</evidence>
<dbReference type="Gene3D" id="3.40.190.120">
    <property type="entry name" value="Osmoprotection protein (prox), domain 2"/>
    <property type="match status" value="1"/>
</dbReference>
<dbReference type="SUPFAM" id="SSF53850">
    <property type="entry name" value="Periplasmic binding protein-like II"/>
    <property type="match status" value="1"/>
</dbReference>
<keyword evidence="1" id="KW-0732">Signal</keyword>
<feature type="chain" id="PRO_5039671086" evidence="1">
    <location>
        <begin position="24"/>
        <end position="303"/>
    </location>
</feature>
<sequence>MNTTITRRSALALCGTAALSFLGASSLSGCGNSKGSENTITVGSKAFTEGVILSELYALALEDAGFNVKRSFEISGSLIHTAIENGDIDLYPEYTGTGLISVLKMDPLTDPEEVYETVKSAYADQFDLVWLNKSEAADGQGLVIRTESAKKYGIKTISDLQAHAEDLRFASQGQFDERSDGLPALEATYGPFDWKASAIYDEGLKYEVLRNDEADVTPAYTTEAQLTDPAFTLLEDDKHVWPPYNVAPVVRAEVLEANPGIAEALDRVNAALTTEELTRLNARVDIDKEDYEDVAKDYYDSIS</sequence>
<evidence type="ECO:0000313" key="3">
    <source>
        <dbReference type="EMBL" id="RHD56476.1"/>
    </source>
</evidence>
<dbReference type="EMBL" id="QSJI01000002">
    <property type="protein sequence ID" value="RHD56476.1"/>
    <property type="molecule type" value="Genomic_DNA"/>
</dbReference>
<feature type="signal peptide" evidence="1">
    <location>
        <begin position="1"/>
        <end position="23"/>
    </location>
</feature>
<feature type="domain" description="ABC-type glycine betaine transport system substrate-binding" evidence="2">
    <location>
        <begin position="39"/>
        <end position="299"/>
    </location>
</feature>
<name>A0A414FY09_9ACTN</name>
<dbReference type="GO" id="GO:0022857">
    <property type="term" value="F:transmembrane transporter activity"/>
    <property type="evidence" value="ECO:0007669"/>
    <property type="project" value="InterPro"/>
</dbReference>
<dbReference type="CDD" id="cd13615">
    <property type="entry name" value="PBP2_ProWY"/>
    <property type="match status" value="1"/>
</dbReference>
<evidence type="ECO:0000313" key="4">
    <source>
        <dbReference type="Proteomes" id="UP000286050"/>
    </source>
</evidence>
<gene>
    <name evidence="3" type="ORF">DW787_02695</name>
</gene>
<organism evidence="3 4">
    <name type="scientific">Collinsella intestinalis</name>
    <dbReference type="NCBI Taxonomy" id="147207"/>
    <lineage>
        <taxon>Bacteria</taxon>
        <taxon>Bacillati</taxon>
        <taxon>Actinomycetota</taxon>
        <taxon>Coriobacteriia</taxon>
        <taxon>Coriobacteriales</taxon>
        <taxon>Coriobacteriaceae</taxon>
        <taxon>Collinsella</taxon>
    </lineage>
</organism>
<dbReference type="Proteomes" id="UP000286050">
    <property type="component" value="Unassembled WGS sequence"/>
</dbReference>
<dbReference type="PROSITE" id="PS51257">
    <property type="entry name" value="PROKAR_LIPOPROTEIN"/>
    <property type="match status" value="1"/>
</dbReference>